<proteinExistence type="predicted"/>
<feature type="compositionally biased region" description="Polar residues" evidence="1">
    <location>
        <begin position="1"/>
        <end position="13"/>
    </location>
</feature>
<keyword evidence="5" id="KW-1185">Reference proteome</keyword>
<dbReference type="EMBL" id="LECW02000031">
    <property type="protein sequence ID" value="KRT92686.1"/>
    <property type="molecule type" value="Genomic_DNA"/>
</dbReference>
<reference evidence="3 5" key="3">
    <citation type="submission" date="2023-03" db="EMBL/GenBank/DDBJ databases">
        <title>Agriculturally important microbes genome sequencing.</title>
        <authorList>
            <person name="Dunlap C."/>
        </authorList>
    </citation>
    <scope>NUCLEOTIDE SEQUENCE [LARGE SCALE GENOMIC DNA]</scope>
    <source>
        <strain evidence="3 5">CBP-3203</strain>
    </source>
</reference>
<reference evidence="2" key="2">
    <citation type="submission" date="2015-10" db="EMBL/GenBank/DDBJ databases">
        <authorList>
            <person name="Gilbert D.G."/>
        </authorList>
    </citation>
    <scope>NUCLEOTIDE SEQUENCE</scope>
    <source>
        <strain evidence="2">GO-13</strain>
    </source>
</reference>
<dbReference type="Proteomes" id="UP001341297">
    <property type="component" value="Unassembled WGS sequence"/>
</dbReference>
<dbReference type="Pfam" id="PF01391">
    <property type="entry name" value="Collagen"/>
    <property type="match status" value="1"/>
</dbReference>
<evidence type="ECO:0000313" key="4">
    <source>
        <dbReference type="Proteomes" id="UP000036168"/>
    </source>
</evidence>
<accession>A0A0T6BM79</accession>
<dbReference type="EMBL" id="JARRTL010000058">
    <property type="protein sequence ID" value="MEC0487982.1"/>
    <property type="molecule type" value="Genomic_DNA"/>
</dbReference>
<name>A0A0T6BM79_9BACI</name>
<dbReference type="InterPro" id="IPR008160">
    <property type="entry name" value="Collagen"/>
</dbReference>
<comment type="caution">
    <text evidence="2">The sequence shown here is derived from an EMBL/GenBank/DDBJ whole genome shotgun (WGS) entry which is preliminary data.</text>
</comment>
<evidence type="ECO:0000313" key="3">
    <source>
        <dbReference type="EMBL" id="MEC0487982.1"/>
    </source>
</evidence>
<sequence>MADQFLNQSNGVYTSAEDDGTGKPVTAVYLKNNSEDNPLYIKGMPGEPGPQGPQGPKGDKGDTGPRGPQGEPGPKGEKGDPAVIEDGSITHEMLGENVVRSKNIGTGSVMPDNLNSEVKAMFDSLQSQIDELREKVAGSDDSANNEPQE</sequence>
<protein>
    <submittedName>
        <fullName evidence="3">Collagen-like protein</fullName>
    </submittedName>
</protein>
<dbReference type="AlphaFoldDB" id="A0A0T6BM79"/>
<organism evidence="2 4">
    <name type="scientific">Bacillus glycinifermentans</name>
    <dbReference type="NCBI Taxonomy" id="1664069"/>
    <lineage>
        <taxon>Bacteria</taxon>
        <taxon>Bacillati</taxon>
        <taxon>Bacillota</taxon>
        <taxon>Bacilli</taxon>
        <taxon>Bacillales</taxon>
        <taxon>Bacillaceae</taxon>
        <taxon>Bacillus</taxon>
    </lineage>
</organism>
<evidence type="ECO:0000256" key="1">
    <source>
        <dbReference type="SAM" id="MobiDB-lite"/>
    </source>
</evidence>
<evidence type="ECO:0000313" key="2">
    <source>
        <dbReference type="EMBL" id="KRT92686.1"/>
    </source>
</evidence>
<dbReference type="RefSeq" id="WP_048355559.1">
    <property type="nucleotide sequence ID" value="NZ_CP023481.1"/>
</dbReference>
<reference evidence="2 4" key="1">
    <citation type="journal article" date="2015" name="Int. J. Syst. Evol. Microbiol.">
        <title>Bacillus glycinifermentans sp. nov., isolated from fermented soybean paste.</title>
        <authorList>
            <person name="Kim S.J."/>
            <person name="Dunlap C.A."/>
            <person name="Kwon S.W."/>
            <person name="Rooney A.P."/>
        </authorList>
    </citation>
    <scope>NUCLEOTIDE SEQUENCE [LARGE SCALE GENOMIC DNA]</scope>
    <source>
        <strain evidence="2 4">GO-13</strain>
    </source>
</reference>
<gene>
    <name evidence="2" type="ORF">AB447_222465</name>
    <name evidence="3" type="ORF">P8828_24865</name>
</gene>
<dbReference type="OrthoDB" id="2885324at2"/>
<dbReference type="Proteomes" id="UP000036168">
    <property type="component" value="Unassembled WGS sequence"/>
</dbReference>
<dbReference type="Gene3D" id="1.20.5.320">
    <property type="entry name" value="6-Phosphogluconate Dehydrogenase, domain 3"/>
    <property type="match status" value="1"/>
</dbReference>
<evidence type="ECO:0000313" key="5">
    <source>
        <dbReference type="Proteomes" id="UP001341297"/>
    </source>
</evidence>
<feature type="region of interest" description="Disordered" evidence="1">
    <location>
        <begin position="1"/>
        <end position="86"/>
    </location>
</feature>